<organism evidence="1">
    <name type="scientific">Culex pipiens</name>
    <name type="common">House mosquito</name>
    <dbReference type="NCBI Taxonomy" id="7175"/>
    <lineage>
        <taxon>Eukaryota</taxon>
        <taxon>Metazoa</taxon>
        <taxon>Ecdysozoa</taxon>
        <taxon>Arthropoda</taxon>
        <taxon>Hexapoda</taxon>
        <taxon>Insecta</taxon>
        <taxon>Pterygota</taxon>
        <taxon>Neoptera</taxon>
        <taxon>Endopterygota</taxon>
        <taxon>Diptera</taxon>
        <taxon>Nematocera</taxon>
        <taxon>Culicoidea</taxon>
        <taxon>Culicidae</taxon>
        <taxon>Culicinae</taxon>
        <taxon>Culicini</taxon>
        <taxon>Culex</taxon>
        <taxon>Culex</taxon>
    </lineage>
</organism>
<sequence length="266" mass="27114">MFRYLIVVPDDDETGEASCGEDSTDFSALESVMLITGAAFSVDSTFSDSSLDAAFLLSSLSSCSSCSSSLQSASSSFFNSTSALPFESFPVESSRLLPTSGAGTTSSAGGSSSLTCNTSTFSSSAATASTSTTGVATALPRPTRFFLRSTFGVGVAALAAVRGVRLERPTAAGVFSSTTWMTSTSSSSSAGAAAGGRWGGSSGSFGAAFGVTGSSRVVVRAVVDCSDLDSRTAGMLNGASGTARQYLVCSTITFWRLLSKPHLWQW</sequence>
<reference evidence="1" key="1">
    <citation type="submission" date="2021-05" db="EMBL/GenBank/DDBJ databases">
        <authorList>
            <person name="Alioto T."/>
            <person name="Alioto T."/>
            <person name="Gomez Garrido J."/>
        </authorList>
    </citation>
    <scope>NUCLEOTIDE SEQUENCE</scope>
</reference>
<name>A0A8D8ARC5_CULPI</name>
<proteinExistence type="predicted"/>
<dbReference type="EMBL" id="HBUE01036988">
    <property type="protein sequence ID" value="CAG6459142.1"/>
    <property type="molecule type" value="Transcribed_RNA"/>
</dbReference>
<evidence type="ECO:0000313" key="1">
    <source>
        <dbReference type="EMBL" id="CAG6459142.1"/>
    </source>
</evidence>
<dbReference type="AlphaFoldDB" id="A0A8D8ARC5"/>
<protein>
    <submittedName>
        <fullName evidence="1">(northern house mosquito) hypothetical protein</fullName>
    </submittedName>
</protein>
<accession>A0A8D8ARC5</accession>